<dbReference type="HOGENOM" id="CLU_2573338_0_0_1"/>
<name>K5XIS3_AGABU</name>
<dbReference type="KEGG" id="abp:AGABI1DRAFT82853"/>
<dbReference type="GeneID" id="18831861"/>
<dbReference type="InParanoid" id="K5XIS3"/>
<sequence>MWPLQGIIVHNIRKRWLNNEGVIDILHYRSGLQTFGQFSQFALLQMQLDYRSKGFYFPLLNIDFLLFFPDQTNKTMISLLL</sequence>
<dbReference type="EMBL" id="JH971386">
    <property type="protein sequence ID" value="EKM83217.1"/>
    <property type="molecule type" value="Genomic_DNA"/>
</dbReference>
<proteinExistence type="predicted"/>
<dbReference type="AlphaFoldDB" id="K5XIS3"/>
<evidence type="ECO:0000313" key="1">
    <source>
        <dbReference type="EMBL" id="EKM83217.1"/>
    </source>
</evidence>
<accession>K5XIS3</accession>
<reference evidence="2" key="1">
    <citation type="journal article" date="2012" name="Proc. Natl. Acad. Sci. U.S.A.">
        <title>Genome sequence of the button mushroom Agaricus bisporus reveals mechanisms governing adaptation to a humic-rich ecological niche.</title>
        <authorList>
            <person name="Morin E."/>
            <person name="Kohler A."/>
            <person name="Baker A.R."/>
            <person name="Foulongne-Oriol M."/>
            <person name="Lombard V."/>
            <person name="Nagy L.G."/>
            <person name="Ohm R.A."/>
            <person name="Patyshakuliyeva A."/>
            <person name="Brun A."/>
            <person name="Aerts A.L."/>
            <person name="Bailey A.M."/>
            <person name="Billette C."/>
            <person name="Coutinho P.M."/>
            <person name="Deakin G."/>
            <person name="Doddapaneni H."/>
            <person name="Floudas D."/>
            <person name="Grimwood J."/>
            <person name="Hilden K."/>
            <person name="Kuees U."/>
            <person name="LaButti K.M."/>
            <person name="Lapidus A."/>
            <person name="Lindquist E.A."/>
            <person name="Lucas S.M."/>
            <person name="Murat C."/>
            <person name="Riley R.W."/>
            <person name="Salamov A.A."/>
            <person name="Schmutz J."/>
            <person name="Subramanian V."/>
            <person name="Woesten H.A.B."/>
            <person name="Xu J."/>
            <person name="Eastwood D.C."/>
            <person name="Foster G.D."/>
            <person name="Sonnenberg A.S."/>
            <person name="Cullen D."/>
            <person name="de Vries R.P."/>
            <person name="Lundell T."/>
            <person name="Hibbett D.S."/>
            <person name="Henrissat B."/>
            <person name="Burton K.S."/>
            <person name="Kerrigan R.W."/>
            <person name="Challen M.P."/>
            <person name="Grigoriev I.V."/>
            <person name="Martin F."/>
        </authorList>
    </citation>
    <scope>NUCLEOTIDE SEQUENCE [LARGE SCALE GENOMIC DNA]</scope>
    <source>
        <strain evidence="2">JB137-S8 / ATCC MYA-4627 / FGSC 10392</strain>
    </source>
</reference>
<dbReference type="Proteomes" id="UP000008493">
    <property type="component" value="Unassembled WGS sequence"/>
</dbReference>
<dbReference type="RefSeq" id="XP_007326751.1">
    <property type="nucleotide sequence ID" value="XM_007326689.1"/>
</dbReference>
<organism evidence="1 2">
    <name type="scientific">Agaricus bisporus var. burnettii (strain JB137-S8 / ATCC MYA-4627 / FGSC 10392)</name>
    <name type="common">White button mushroom</name>
    <dbReference type="NCBI Taxonomy" id="597362"/>
    <lineage>
        <taxon>Eukaryota</taxon>
        <taxon>Fungi</taxon>
        <taxon>Dikarya</taxon>
        <taxon>Basidiomycota</taxon>
        <taxon>Agaricomycotina</taxon>
        <taxon>Agaricomycetes</taxon>
        <taxon>Agaricomycetidae</taxon>
        <taxon>Agaricales</taxon>
        <taxon>Agaricineae</taxon>
        <taxon>Agaricaceae</taxon>
        <taxon>Agaricus</taxon>
    </lineage>
</organism>
<protein>
    <submittedName>
        <fullName evidence="1">Uncharacterized protein</fullName>
    </submittedName>
</protein>
<gene>
    <name evidence="1" type="ORF">AGABI1DRAFT_82853</name>
</gene>
<evidence type="ECO:0000313" key="2">
    <source>
        <dbReference type="Proteomes" id="UP000008493"/>
    </source>
</evidence>
<keyword evidence="2" id="KW-1185">Reference proteome</keyword>